<dbReference type="Proteomes" id="UP001148018">
    <property type="component" value="Unassembled WGS sequence"/>
</dbReference>
<name>A0A9Q0IXK9_9TELE</name>
<protein>
    <submittedName>
        <fullName evidence="2">Uncharacterized protein</fullName>
    </submittedName>
</protein>
<gene>
    <name evidence="2" type="ORF">NHX12_019551</name>
</gene>
<proteinExistence type="predicted"/>
<evidence type="ECO:0000256" key="1">
    <source>
        <dbReference type="SAM" id="MobiDB-lite"/>
    </source>
</evidence>
<evidence type="ECO:0000313" key="3">
    <source>
        <dbReference type="Proteomes" id="UP001148018"/>
    </source>
</evidence>
<comment type="caution">
    <text evidence="2">The sequence shown here is derived from an EMBL/GenBank/DDBJ whole genome shotgun (WGS) entry which is preliminary data.</text>
</comment>
<dbReference type="EMBL" id="JANIIK010000035">
    <property type="protein sequence ID" value="KAJ3613301.1"/>
    <property type="molecule type" value="Genomic_DNA"/>
</dbReference>
<reference evidence="2" key="1">
    <citation type="submission" date="2022-07" db="EMBL/GenBank/DDBJ databases">
        <title>Chromosome-level genome of Muraenolepis orangiensis.</title>
        <authorList>
            <person name="Kim J."/>
        </authorList>
    </citation>
    <scope>NUCLEOTIDE SEQUENCE</scope>
    <source>
        <strain evidence="2">KU_S4_2022</strain>
        <tissue evidence="2">Muscle</tissue>
    </source>
</reference>
<keyword evidence="3" id="KW-1185">Reference proteome</keyword>
<sequence>MDDMVRDTPGLAACQYWKKHVANRSKVLRLIQETELIINPQWAEEKGEYLGYVIRHGVIRPQGAVEVSESQRSSGGCAAGNAAEETPGLSDSHKLLTLTQLVRRLPEDSPGVCVAGWGFSVPSVPHVTPDMATNECFLLTSRKGFRPLKMLF</sequence>
<organism evidence="2 3">
    <name type="scientific">Muraenolepis orangiensis</name>
    <name type="common">Patagonian moray cod</name>
    <dbReference type="NCBI Taxonomy" id="630683"/>
    <lineage>
        <taxon>Eukaryota</taxon>
        <taxon>Metazoa</taxon>
        <taxon>Chordata</taxon>
        <taxon>Craniata</taxon>
        <taxon>Vertebrata</taxon>
        <taxon>Euteleostomi</taxon>
        <taxon>Actinopterygii</taxon>
        <taxon>Neopterygii</taxon>
        <taxon>Teleostei</taxon>
        <taxon>Neoteleostei</taxon>
        <taxon>Acanthomorphata</taxon>
        <taxon>Zeiogadaria</taxon>
        <taxon>Gadariae</taxon>
        <taxon>Gadiformes</taxon>
        <taxon>Muraenolepidoidei</taxon>
        <taxon>Muraenolepididae</taxon>
        <taxon>Muraenolepis</taxon>
    </lineage>
</organism>
<feature type="region of interest" description="Disordered" evidence="1">
    <location>
        <begin position="70"/>
        <end position="89"/>
    </location>
</feature>
<evidence type="ECO:0000313" key="2">
    <source>
        <dbReference type="EMBL" id="KAJ3613301.1"/>
    </source>
</evidence>
<dbReference type="AlphaFoldDB" id="A0A9Q0IXK9"/>
<accession>A0A9Q0IXK9</accession>